<proteinExistence type="predicted"/>
<name>A0A4Q2CZN7_9AGAR</name>
<keyword evidence="2" id="KW-1185">Reference proteome</keyword>
<evidence type="ECO:0000313" key="1">
    <source>
        <dbReference type="EMBL" id="RXW12313.1"/>
    </source>
</evidence>
<reference evidence="1 2" key="1">
    <citation type="submission" date="2019-01" db="EMBL/GenBank/DDBJ databases">
        <title>Draft genome sequence of Psathyrella aberdarensis IHI B618.</title>
        <authorList>
            <person name="Buettner E."/>
            <person name="Kellner H."/>
        </authorList>
    </citation>
    <scope>NUCLEOTIDE SEQUENCE [LARGE SCALE GENOMIC DNA]</scope>
    <source>
        <strain evidence="1 2">IHI B618</strain>
    </source>
</reference>
<protein>
    <submittedName>
        <fullName evidence="1">Uncharacterized protein</fullName>
    </submittedName>
</protein>
<dbReference type="OrthoDB" id="2692435at2759"/>
<gene>
    <name evidence="1" type="ORF">EST38_g13542</name>
</gene>
<evidence type="ECO:0000313" key="2">
    <source>
        <dbReference type="Proteomes" id="UP000290288"/>
    </source>
</evidence>
<sequence>MSPGSDAVNVSMLYRLKEDGTNWAAYRDRTTDHLKSKGLRSHLNGRVRKPVEIIERVNESTNAFQYFNPSDTAFATPLSADNIEKFEHQGDDQATPAINRYYLQHIRRMQLGHLRHLRQELI</sequence>
<dbReference type="Proteomes" id="UP000290288">
    <property type="component" value="Unassembled WGS sequence"/>
</dbReference>
<dbReference type="AlphaFoldDB" id="A0A4Q2CZN7"/>
<comment type="caution">
    <text evidence="1">The sequence shown here is derived from an EMBL/GenBank/DDBJ whole genome shotgun (WGS) entry which is preliminary data.</text>
</comment>
<accession>A0A4Q2CZN7</accession>
<dbReference type="EMBL" id="SDEE01001294">
    <property type="protein sequence ID" value="RXW12313.1"/>
    <property type="molecule type" value="Genomic_DNA"/>
</dbReference>
<organism evidence="1 2">
    <name type="scientific">Candolleomyces aberdarensis</name>
    <dbReference type="NCBI Taxonomy" id="2316362"/>
    <lineage>
        <taxon>Eukaryota</taxon>
        <taxon>Fungi</taxon>
        <taxon>Dikarya</taxon>
        <taxon>Basidiomycota</taxon>
        <taxon>Agaricomycotina</taxon>
        <taxon>Agaricomycetes</taxon>
        <taxon>Agaricomycetidae</taxon>
        <taxon>Agaricales</taxon>
        <taxon>Agaricineae</taxon>
        <taxon>Psathyrellaceae</taxon>
        <taxon>Candolleomyces</taxon>
    </lineage>
</organism>